<dbReference type="EMBL" id="VJVV01000006">
    <property type="protein sequence ID" value="TRO81286.1"/>
    <property type="molecule type" value="Genomic_DNA"/>
</dbReference>
<keyword evidence="3" id="KW-1185">Reference proteome</keyword>
<comment type="caution">
    <text evidence="2">The sequence shown here is derived from an EMBL/GenBank/DDBJ whole genome shotgun (WGS) entry which is preliminary data.</text>
</comment>
<reference evidence="2 3" key="1">
    <citation type="submission" date="2019-07" db="EMBL/GenBank/DDBJ databases">
        <title>Insights of Desulfuromonas acetexigens electromicrobiology.</title>
        <authorList>
            <person name="Katuri K."/>
            <person name="Sapireddy V."/>
            <person name="Shaw D.R."/>
            <person name="Saikaly P."/>
        </authorList>
    </citation>
    <scope>NUCLEOTIDE SEQUENCE [LARGE SCALE GENOMIC DNA]</scope>
    <source>
        <strain evidence="2 3">2873</strain>
    </source>
</reference>
<evidence type="ECO:0000313" key="2">
    <source>
        <dbReference type="EMBL" id="TRO81286.1"/>
    </source>
</evidence>
<evidence type="ECO:0000313" key="3">
    <source>
        <dbReference type="Proteomes" id="UP000317155"/>
    </source>
</evidence>
<keyword evidence="1" id="KW-0732">Signal</keyword>
<feature type="chain" id="PRO_5022016640" description="Carboxypeptidase regulatory-like domain-containing protein" evidence="1">
    <location>
        <begin position="23"/>
        <end position="347"/>
    </location>
</feature>
<name>A0A550JDL8_9BACT</name>
<evidence type="ECO:0008006" key="4">
    <source>
        <dbReference type="Google" id="ProtNLM"/>
    </source>
</evidence>
<proteinExistence type="predicted"/>
<dbReference type="InterPro" id="IPR013784">
    <property type="entry name" value="Carb-bd-like_fold"/>
</dbReference>
<dbReference type="SUPFAM" id="SSF49452">
    <property type="entry name" value="Starch-binding domain-like"/>
    <property type="match status" value="2"/>
</dbReference>
<dbReference type="Proteomes" id="UP000317155">
    <property type="component" value="Unassembled WGS sequence"/>
</dbReference>
<organism evidence="2 3">
    <name type="scientific">Trichloromonas acetexigens</name>
    <dbReference type="NCBI Taxonomy" id="38815"/>
    <lineage>
        <taxon>Bacteria</taxon>
        <taxon>Pseudomonadati</taxon>
        <taxon>Thermodesulfobacteriota</taxon>
        <taxon>Desulfuromonadia</taxon>
        <taxon>Desulfuromonadales</taxon>
        <taxon>Trichloromonadaceae</taxon>
        <taxon>Trichloromonas</taxon>
    </lineage>
</organism>
<feature type="signal peptide" evidence="1">
    <location>
        <begin position="1"/>
        <end position="22"/>
    </location>
</feature>
<dbReference type="RefSeq" id="WP_092058019.1">
    <property type="nucleotide sequence ID" value="NZ_FOJJ01000038.1"/>
</dbReference>
<accession>A0A550JDL8</accession>
<sequence length="347" mass="36866">MIRHALFALTLLLIALPAVASAAVEGRVVLGDESVPGIRVAAYAGADFSGAPLALSAPSDSEGKYRLDLPPGLYSLYARDDDRKLFAICGRNPVAVAGEAVWAGLRAVTVDPVVILPYDDEYSAAIEGTVLLDGKPLADAYVYLYLDASEDLKGNGYRISPPTDADGRFAFDGLPESGYFLVARQRQGGGKVGPVREGDALAIHPGNPLAARAGQSLRVTLHAVRKNQEATDSETFVRASGMAIRGTVVDGEGRPAAGVHVFAYTDRVIGHQRPSALSPPTGADGRFTVNLKEPGIYYVGAREEYGDSPAPGERFGMYEESADHSLKIEKDSLIEDVEIVVEPIELN</sequence>
<evidence type="ECO:0000256" key="1">
    <source>
        <dbReference type="SAM" id="SignalP"/>
    </source>
</evidence>
<dbReference type="AlphaFoldDB" id="A0A550JDL8"/>
<protein>
    <recommendedName>
        <fullName evidence="4">Carboxypeptidase regulatory-like domain-containing protein</fullName>
    </recommendedName>
</protein>
<gene>
    <name evidence="2" type="ORF">FL622_10305</name>
</gene>
<dbReference type="OrthoDB" id="5401722at2"/>
<dbReference type="GO" id="GO:0030246">
    <property type="term" value="F:carbohydrate binding"/>
    <property type="evidence" value="ECO:0007669"/>
    <property type="project" value="InterPro"/>
</dbReference>